<dbReference type="InterPro" id="IPR039424">
    <property type="entry name" value="SBP_5"/>
</dbReference>
<dbReference type="CDD" id="cd00995">
    <property type="entry name" value="PBP2_NikA_DppA_OppA_like"/>
    <property type="match status" value="1"/>
</dbReference>
<evidence type="ECO:0000256" key="4">
    <source>
        <dbReference type="ARBA" id="ARBA00022837"/>
    </source>
</evidence>
<evidence type="ECO:0000313" key="8">
    <source>
        <dbReference type="EMBL" id="QEE14545.1"/>
    </source>
</evidence>
<keyword evidence="9" id="KW-1185">Reference proteome</keyword>
<evidence type="ECO:0000256" key="5">
    <source>
        <dbReference type="SAM" id="MobiDB-lite"/>
    </source>
</evidence>
<organism evidence="8 9">
    <name type="scientific">Promethearchaeum syntrophicum</name>
    <dbReference type="NCBI Taxonomy" id="2594042"/>
    <lineage>
        <taxon>Archaea</taxon>
        <taxon>Promethearchaeati</taxon>
        <taxon>Promethearchaeota</taxon>
        <taxon>Promethearchaeia</taxon>
        <taxon>Promethearchaeales</taxon>
        <taxon>Promethearchaeaceae</taxon>
        <taxon>Promethearchaeum</taxon>
    </lineage>
</organism>
<reference evidence="8 9" key="2">
    <citation type="journal article" date="2024" name="Int. J. Syst. Evol. Microbiol.">
        <title>Promethearchaeum syntrophicum gen. nov., sp. nov., an anaerobic, obligately syntrophic archaeon, the first isolate of the lineage 'Asgard' archaea, and proposal of the new archaeal phylum Promethearchaeota phyl. nov. and kingdom Promethearchaeati regn. nov.</title>
        <authorList>
            <person name="Imachi H."/>
            <person name="Nobu M.K."/>
            <person name="Kato S."/>
            <person name="Takaki Y."/>
            <person name="Miyazaki M."/>
            <person name="Miyata M."/>
            <person name="Ogawara M."/>
            <person name="Saito Y."/>
            <person name="Sakai S."/>
            <person name="Tahara Y.O."/>
            <person name="Takano Y."/>
            <person name="Tasumi E."/>
            <person name="Uematsu K."/>
            <person name="Yoshimura T."/>
            <person name="Itoh T."/>
            <person name="Ohkuma M."/>
            <person name="Takai K."/>
        </authorList>
    </citation>
    <scope>NUCLEOTIDE SEQUENCE [LARGE SCALE GENOMIC DNA]</scope>
    <source>
        <strain evidence="8 9">MK-D1</strain>
    </source>
</reference>
<dbReference type="Proteomes" id="UP000321408">
    <property type="component" value="Chromosome"/>
</dbReference>
<keyword evidence="6" id="KW-0812">Transmembrane</keyword>
<proteinExistence type="predicted"/>
<evidence type="ECO:0000313" key="9">
    <source>
        <dbReference type="Proteomes" id="UP000321408"/>
    </source>
</evidence>
<evidence type="ECO:0000256" key="2">
    <source>
        <dbReference type="ARBA" id="ARBA00022525"/>
    </source>
</evidence>
<comment type="subcellular location">
    <subcellularLocation>
        <location evidence="1">Secreted</location>
    </subcellularLocation>
</comment>
<dbReference type="InterPro" id="IPR059100">
    <property type="entry name" value="TSP3_bac"/>
</dbReference>
<reference evidence="8 9" key="1">
    <citation type="journal article" date="2020" name="Nature">
        <title>Isolation of an archaeon at the prokaryote-eukaryote interface.</title>
        <authorList>
            <person name="Imachi H."/>
            <person name="Nobu M.K."/>
            <person name="Nakahara N."/>
            <person name="Morono Y."/>
            <person name="Ogawara M."/>
            <person name="Takaki Y."/>
            <person name="Takano Y."/>
            <person name="Uematsu K."/>
            <person name="Ikuta T."/>
            <person name="Ito M."/>
            <person name="Matsui Y."/>
            <person name="Miyazaki M."/>
            <person name="Murata K."/>
            <person name="Saito Y."/>
            <person name="Sakai S."/>
            <person name="Song C."/>
            <person name="Tasumi E."/>
            <person name="Yamanaka Y."/>
            <person name="Yamaguchi T."/>
            <person name="Kamagata Y."/>
            <person name="Tamaki H."/>
            <person name="Takai K."/>
        </authorList>
    </citation>
    <scope>NUCLEOTIDE SEQUENCE [LARGE SCALE GENOMIC DNA]</scope>
    <source>
        <strain evidence="8 9">MK-D1</strain>
    </source>
</reference>
<sequence>MRKIRKYFAIGIFFFSFLILNFNAPAVGIEPKSSRDEYWPLVVGTTNLGNDLDPANAWDSYSFDIISQVWEGLYANDIGNEPMGIIPRLATNNGIWNSAGDVFNVTLRSGVSFHNGQTFDASTVKYTFDRLWNLCVYHDTQIRDLYFPFGFNTPEMNETIGYGYIINETIVVDATHVSFKLNFPYVPFKSLLSFSGSSIVEPSTTDIDTFINFDDVSLGRAIGTGPYKIVEYYPDDYINFVSYDTYYRGIPAIKNIRFEKYSNSADISQALLDGYIDFPRSIDNNRRNDFQENLMTLVEEPNELSLFYYLGMNNDEIAKEYRQAINYAIDYEYILNDIYDNTLIQMTSIIPRNIIYHKDCNVPYWDLWYARQILIDAGLSGTLNYGSTDQEWINVANSGSPLLSLYYQFNEVNKLWEEIGLLLIDNLEKIGIKVYLEPLPWTELMNKLTNYPEELDLFTLGWMADFNDPSNFINSLLSNTSKHNAAQVNDPWLQSKMSEGLVEINDLNREVIYYQIQDYIATVLMPFVFLGYKMNTGVHTAHLENFQYNSMRITSYFECSWADDESDIGDGDGIPDFYEFYQYGTDPYNWDSDYDNIGDWDEIFMYYTNPNEWDSDHDSLGDWDEIFNIGTNPTDWDTDDDDLGDGDELSFGTDPFIWDSDGDGLSDGEEVLSYHTDPNYWDTDYDDYSDKDEIDAGSDPLDSESTPENVGDSGTDPFANIPGYPVTYLLSVCIVLSIGLIFFTKKLIKS</sequence>
<dbReference type="GeneID" id="41328361"/>
<protein>
    <submittedName>
        <fullName evidence="8">ABC transporter substrate-binding protein</fullName>
    </submittedName>
</protein>
<dbReference type="GO" id="GO:0015833">
    <property type="term" value="P:peptide transport"/>
    <property type="evidence" value="ECO:0007669"/>
    <property type="project" value="TreeGrafter"/>
</dbReference>
<keyword evidence="4" id="KW-0106">Calcium</keyword>
<dbReference type="Pfam" id="PF00496">
    <property type="entry name" value="SBP_bac_5"/>
    <property type="match status" value="1"/>
</dbReference>
<dbReference type="Pfam" id="PF18884">
    <property type="entry name" value="TSP3_bac"/>
    <property type="match status" value="2"/>
</dbReference>
<dbReference type="KEGG" id="psyt:DSAG12_00358"/>
<keyword evidence="2" id="KW-0964">Secreted</keyword>
<keyword evidence="6" id="KW-0472">Membrane</keyword>
<evidence type="ECO:0000259" key="7">
    <source>
        <dbReference type="Pfam" id="PF00496"/>
    </source>
</evidence>
<dbReference type="Gene3D" id="3.10.105.10">
    <property type="entry name" value="Dipeptide-binding Protein, Domain 3"/>
    <property type="match status" value="1"/>
</dbReference>
<evidence type="ECO:0000256" key="3">
    <source>
        <dbReference type="ARBA" id="ARBA00022729"/>
    </source>
</evidence>
<feature type="compositionally biased region" description="Acidic residues" evidence="5">
    <location>
        <begin position="685"/>
        <end position="696"/>
    </location>
</feature>
<accession>A0A5B9D6B4</accession>
<dbReference type="EMBL" id="CP042905">
    <property type="protein sequence ID" value="QEE14545.1"/>
    <property type="molecule type" value="Genomic_DNA"/>
</dbReference>
<evidence type="ECO:0000256" key="6">
    <source>
        <dbReference type="SAM" id="Phobius"/>
    </source>
</evidence>
<name>A0A5B9D6B4_9ARCH</name>
<dbReference type="Gene3D" id="3.40.190.10">
    <property type="entry name" value="Periplasmic binding protein-like II"/>
    <property type="match status" value="1"/>
</dbReference>
<keyword evidence="3" id="KW-0732">Signal</keyword>
<dbReference type="GO" id="GO:1904680">
    <property type="term" value="F:peptide transmembrane transporter activity"/>
    <property type="evidence" value="ECO:0007669"/>
    <property type="project" value="TreeGrafter"/>
</dbReference>
<keyword evidence="6" id="KW-1133">Transmembrane helix</keyword>
<gene>
    <name evidence="8" type="ORF">DSAG12_00358</name>
</gene>
<evidence type="ECO:0000256" key="1">
    <source>
        <dbReference type="ARBA" id="ARBA00004613"/>
    </source>
</evidence>
<feature type="transmembrane region" description="Helical" evidence="6">
    <location>
        <begin position="726"/>
        <end position="744"/>
    </location>
</feature>
<dbReference type="PANTHER" id="PTHR30290">
    <property type="entry name" value="PERIPLASMIC BINDING COMPONENT OF ABC TRANSPORTER"/>
    <property type="match status" value="1"/>
</dbReference>
<dbReference type="RefSeq" id="WP_147661496.1">
    <property type="nucleotide sequence ID" value="NZ_CP042905.2"/>
</dbReference>
<dbReference type="AlphaFoldDB" id="A0A5B9D6B4"/>
<dbReference type="InterPro" id="IPR000914">
    <property type="entry name" value="SBP_5_dom"/>
</dbReference>
<dbReference type="Gene3D" id="3.90.76.10">
    <property type="entry name" value="Dipeptide-binding Protein, Domain 1"/>
    <property type="match status" value="1"/>
</dbReference>
<feature type="domain" description="Solute-binding protein family 5" evidence="7">
    <location>
        <begin position="85"/>
        <end position="482"/>
    </location>
</feature>
<dbReference type="OrthoDB" id="194307at2157"/>
<feature type="region of interest" description="Disordered" evidence="5">
    <location>
        <begin position="685"/>
        <end position="716"/>
    </location>
</feature>
<dbReference type="SUPFAM" id="SSF53850">
    <property type="entry name" value="Periplasmic binding protein-like II"/>
    <property type="match status" value="1"/>
</dbReference>